<dbReference type="AlphaFoldDB" id="A0A8S9ZC39"/>
<evidence type="ECO:0000313" key="1">
    <source>
        <dbReference type="EMBL" id="KAF7629186.1"/>
    </source>
</evidence>
<sequence>MEILNGKIKKIINNDLLFIASCIQIKLEIEKEKKIFKINEEEKEIHKEFLINLFLNYDYMKNNNLIDSYDIEIFKELNNLIKNDKDKNLKELINISNFELFLSIVEKAKKDNERNNNNEINSEDNKSQISENEIKINLKNNYYENNNLIENKEIININNNNNDDEIEEIDEINLENKLEEFIFKLK</sequence>
<dbReference type="Proteomes" id="UP000605970">
    <property type="component" value="Unassembled WGS sequence"/>
</dbReference>
<name>A0A8S9ZC39_9BILA</name>
<protein>
    <submittedName>
        <fullName evidence="1">Uncharacterized protein</fullName>
    </submittedName>
</protein>
<accession>A0A8S9ZC39</accession>
<comment type="caution">
    <text evidence="1">The sequence shown here is derived from an EMBL/GenBank/DDBJ whole genome shotgun (WGS) entry which is preliminary data.</text>
</comment>
<dbReference type="EMBL" id="JABEBT010000147">
    <property type="protein sequence ID" value="KAF7629186.1"/>
    <property type="molecule type" value="Genomic_DNA"/>
</dbReference>
<gene>
    <name evidence="1" type="ORF">Mgra_00009296</name>
</gene>
<organism evidence="1 2">
    <name type="scientific">Meloidogyne graminicola</name>
    <dbReference type="NCBI Taxonomy" id="189291"/>
    <lineage>
        <taxon>Eukaryota</taxon>
        <taxon>Metazoa</taxon>
        <taxon>Ecdysozoa</taxon>
        <taxon>Nematoda</taxon>
        <taxon>Chromadorea</taxon>
        <taxon>Rhabditida</taxon>
        <taxon>Tylenchina</taxon>
        <taxon>Tylenchomorpha</taxon>
        <taxon>Tylenchoidea</taxon>
        <taxon>Meloidogynidae</taxon>
        <taxon>Meloidogyninae</taxon>
        <taxon>Meloidogyne</taxon>
    </lineage>
</organism>
<reference evidence="1" key="1">
    <citation type="journal article" date="2020" name="Ecol. Evol.">
        <title>Genome structure and content of the rice root-knot nematode (Meloidogyne graminicola).</title>
        <authorList>
            <person name="Phan N.T."/>
            <person name="Danchin E.G.J."/>
            <person name="Klopp C."/>
            <person name="Perfus-Barbeoch L."/>
            <person name="Kozlowski D.K."/>
            <person name="Koutsovoulos G.D."/>
            <person name="Lopez-Roques C."/>
            <person name="Bouchez O."/>
            <person name="Zahm M."/>
            <person name="Besnard G."/>
            <person name="Bellafiore S."/>
        </authorList>
    </citation>
    <scope>NUCLEOTIDE SEQUENCE</scope>
    <source>
        <strain evidence="1">VN-18</strain>
    </source>
</reference>
<proteinExistence type="predicted"/>
<keyword evidence="2" id="KW-1185">Reference proteome</keyword>
<evidence type="ECO:0000313" key="2">
    <source>
        <dbReference type="Proteomes" id="UP000605970"/>
    </source>
</evidence>